<evidence type="ECO:0008006" key="3">
    <source>
        <dbReference type="Google" id="ProtNLM"/>
    </source>
</evidence>
<dbReference type="Gene3D" id="3.60.10.10">
    <property type="entry name" value="Endonuclease/exonuclease/phosphatase"/>
    <property type="match status" value="1"/>
</dbReference>
<dbReference type="SUPFAM" id="SSF56219">
    <property type="entry name" value="DNase I-like"/>
    <property type="match status" value="1"/>
</dbReference>
<gene>
    <name evidence="1" type="ORF">SAMN06265374_4402</name>
</gene>
<evidence type="ECO:0000313" key="2">
    <source>
        <dbReference type="Proteomes" id="UP001157914"/>
    </source>
</evidence>
<protein>
    <recommendedName>
        <fullName evidence="3">Endonuclease/exonuclease/phosphatase family protein</fullName>
    </recommendedName>
</protein>
<proteinExistence type="predicted"/>
<dbReference type="Proteomes" id="UP001157914">
    <property type="component" value="Unassembled WGS sequence"/>
</dbReference>
<reference evidence="1 2" key="1">
    <citation type="submission" date="2017-05" db="EMBL/GenBank/DDBJ databases">
        <authorList>
            <person name="Varghese N."/>
            <person name="Submissions S."/>
        </authorList>
    </citation>
    <scope>NUCLEOTIDE SEQUENCE [LARGE SCALE GENOMIC DNA]</scope>
    <source>
        <strain evidence="1 2">DSM 15949</strain>
    </source>
</reference>
<dbReference type="RefSeq" id="WP_155190927.1">
    <property type="nucleotide sequence ID" value="NZ_BAAAEA010000003.1"/>
</dbReference>
<name>A0ABY1PNP3_9HYPH</name>
<organism evidence="1 2">
    <name type="scientific">Roseibium denhamense</name>
    <dbReference type="NCBI Taxonomy" id="76305"/>
    <lineage>
        <taxon>Bacteria</taxon>
        <taxon>Pseudomonadati</taxon>
        <taxon>Pseudomonadota</taxon>
        <taxon>Alphaproteobacteria</taxon>
        <taxon>Hyphomicrobiales</taxon>
        <taxon>Stappiaceae</taxon>
        <taxon>Roseibium</taxon>
    </lineage>
</organism>
<evidence type="ECO:0000313" key="1">
    <source>
        <dbReference type="EMBL" id="SMP36958.1"/>
    </source>
</evidence>
<dbReference type="InterPro" id="IPR036691">
    <property type="entry name" value="Endo/exonu/phosph_ase_sf"/>
</dbReference>
<accession>A0ABY1PNP3</accession>
<comment type="caution">
    <text evidence="1">The sequence shown here is derived from an EMBL/GenBank/DDBJ whole genome shotgun (WGS) entry which is preliminary data.</text>
</comment>
<sequence length="381" mass="43434">MKLTMWNTEWLDSSWGVVSGKYQPGQHVFPHKVPSMAEAENRLAGVAALIERMQPDILFLCEAPKGEDEMRGFTEKILPDYDLVTRPAGENYFVEGRQWLWFLVRKAVADRISPDLLPITTWRTFAAEADDSISIKGKWKVAAPRLETVGGVKDVPVSKRLNHEFYREPQVLRFQFGGAQHEVIGAHLKSKFTGESPRKRKADEDFDDYIKSSKTIRRFMAKAHEARVKLSSEASYIRAYIDHRFSQEADPSLFVVGDLNDGPGKELMEKQYLLHDLISNLQGEVFFARKYLNHALFDQPDELRWTARFKDPIDPARSEFILLDHILFTQALTRSGTSPLVAKSKSGLVEHLAFEETEALFGKGMLSDHRPVSITLEPRIS</sequence>
<dbReference type="EMBL" id="FXTT01000008">
    <property type="protein sequence ID" value="SMP36958.1"/>
    <property type="molecule type" value="Genomic_DNA"/>
</dbReference>
<keyword evidence="2" id="KW-1185">Reference proteome</keyword>